<protein>
    <submittedName>
        <fullName evidence="3">GNAT family N-acetyltransferase</fullName>
    </submittedName>
</protein>
<accession>A0ABW2X5B7</accession>
<dbReference type="SUPFAM" id="SSF55729">
    <property type="entry name" value="Acyl-CoA N-acyltransferases (Nat)"/>
    <property type="match status" value="1"/>
</dbReference>
<evidence type="ECO:0000313" key="3">
    <source>
        <dbReference type="EMBL" id="MFD0628994.1"/>
    </source>
</evidence>
<dbReference type="PROSITE" id="PS51186">
    <property type="entry name" value="GNAT"/>
    <property type="match status" value="1"/>
</dbReference>
<name>A0ABW2X5B7_9ACTN</name>
<evidence type="ECO:0000256" key="1">
    <source>
        <dbReference type="SAM" id="MobiDB-lite"/>
    </source>
</evidence>
<dbReference type="InterPro" id="IPR000182">
    <property type="entry name" value="GNAT_dom"/>
</dbReference>
<dbReference type="Pfam" id="PF13508">
    <property type="entry name" value="Acetyltransf_7"/>
    <property type="match status" value="1"/>
</dbReference>
<organism evidence="3 4">
    <name type="scientific">Streptomyces sanglieri</name>
    <dbReference type="NCBI Taxonomy" id="193460"/>
    <lineage>
        <taxon>Bacteria</taxon>
        <taxon>Bacillati</taxon>
        <taxon>Actinomycetota</taxon>
        <taxon>Actinomycetes</taxon>
        <taxon>Kitasatosporales</taxon>
        <taxon>Streptomycetaceae</taxon>
        <taxon>Streptomyces</taxon>
    </lineage>
</organism>
<evidence type="ECO:0000259" key="2">
    <source>
        <dbReference type="PROSITE" id="PS51186"/>
    </source>
</evidence>
<sequence>MSGVVLRRLSGAELLARQEDARRVYAEAFTGPPWAEDDSAADRFVLRLTGDALRDGFTAAGTFRDGRLIGLATAWTTPAPFPSGRCYPQAQAALGADRTAEWLCGGREVDELALATAARGQGVGAALLDAVTADAPGGRCWLLTSVRARNANAIYRRLGWTPATHPAPEGSGIVVFSAQLIRRALPSPARSDPPKYYLCVPPTSASVSWTTSPNGATPSSPARRCPPRTRRCCSSTRAWSPSSHT</sequence>
<comment type="caution">
    <text evidence="3">The sequence shown here is derived from an EMBL/GenBank/DDBJ whole genome shotgun (WGS) entry which is preliminary data.</text>
</comment>
<dbReference type="EMBL" id="JBHTGL010000008">
    <property type="protein sequence ID" value="MFD0628994.1"/>
    <property type="molecule type" value="Genomic_DNA"/>
</dbReference>
<evidence type="ECO:0000313" key="4">
    <source>
        <dbReference type="Proteomes" id="UP001596915"/>
    </source>
</evidence>
<keyword evidence="4" id="KW-1185">Reference proteome</keyword>
<feature type="domain" description="N-acetyltransferase" evidence="2">
    <location>
        <begin position="4"/>
        <end position="186"/>
    </location>
</feature>
<proteinExistence type="predicted"/>
<dbReference type="InterPro" id="IPR016181">
    <property type="entry name" value="Acyl_CoA_acyltransferase"/>
</dbReference>
<reference evidence="4" key="1">
    <citation type="journal article" date="2019" name="Int. J. Syst. Evol. Microbiol.">
        <title>The Global Catalogue of Microorganisms (GCM) 10K type strain sequencing project: providing services to taxonomists for standard genome sequencing and annotation.</title>
        <authorList>
            <consortium name="The Broad Institute Genomics Platform"/>
            <consortium name="The Broad Institute Genome Sequencing Center for Infectious Disease"/>
            <person name="Wu L."/>
            <person name="Ma J."/>
        </authorList>
    </citation>
    <scope>NUCLEOTIDE SEQUENCE [LARGE SCALE GENOMIC DNA]</scope>
    <source>
        <strain evidence="4">JCM 12607</strain>
    </source>
</reference>
<feature type="region of interest" description="Disordered" evidence="1">
    <location>
        <begin position="207"/>
        <end position="245"/>
    </location>
</feature>
<gene>
    <name evidence="3" type="ORF">ACFQ2K_46660</name>
</gene>
<dbReference type="Proteomes" id="UP001596915">
    <property type="component" value="Unassembled WGS sequence"/>
</dbReference>
<dbReference type="Gene3D" id="3.40.630.30">
    <property type="match status" value="1"/>
</dbReference>